<dbReference type="Proteomes" id="UP000184395">
    <property type="component" value="Unassembled WGS sequence"/>
</dbReference>
<sequence length="297" mass="31535">MTTIDLSAIDPPDLVDTLDFEDIYQEKLVHFRSIYPDWSAALESDPVVKLIELAAYREVRFRARVNDAARAVMLAFSTGADLEHLAALLDIERATIDPGDADANPPVEPTLEGDDRLKLRTQMSIERSTVAGPSGSYVALAMNASADVLDVKVDRPEAGVVRLTLLSAIGDGVPNRALIDTVTAAVSPEDVRPLNDEVLVTAGERVDFAVEADVHVGSGPGGEAVFEARRAALGKAIASARKLGAGMSLSAIYGALHPPDSGVIDVELRSPAAHVVCTPRQFANCTSIVLNMKVDDA</sequence>
<dbReference type="STRING" id="169427.SAMN05192548_101724"/>
<protein>
    <submittedName>
        <fullName evidence="2">Phage-related baseplate assembly protein</fullName>
    </submittedName>
</protein>
<evidence type="ECO:0000313" key="3">
    <source>
        <dbReference type="Proteomes" id="UP000184395"/>
    </source>
</evidence>
<dbReference type="AlphaFoldDB" id="A0A1M6QZ34"/>
<dbReference type="EMBL" id="FRAB01000017">
    <property type="protein sequence ID" value="SHK25464.1"/>
    <property type="molecule type" value="Genomic_DNA"/>
</dbReference>
<reference evidence="2 3" key="1">
    <citation type="submission" date="2016-11" db="EMBL/GenBank/DDBJ databases">
        <authorList>
            <person name="Jaros S."/>
            <person name="Januszkiewicz K."/>
            <person name="Wedrychowicz H."/>
        </authorList>
    </citation>
    <scope>NUCLEOTIDE SEQUENCE [LARGE SCALE GENOMIC DNA]</scope>
    <source>
        <strain evidence="2 3">LMG 20594</strain>
    </source>
</reference>
<organism evidence="2 3">
    <name type="scientific">Paraburkholderia terricola</name>
    <dbReference type="NCBI Taxonomy" id="169427"/>
    <lineage>
        <taxon>Bacteria</taxon>
        <taxon>Pseudomonadati</taxon>
        <taxon>Pseudomonadota</taxon>
        <taxon>Betaproteobacteria</taxon>
        <taxon>Burkholderiales</taxon>
        <taxon>Burkholderiaceae</taxon>
        <taxon>Paraburkholderia</taxon>
    </lineage>
</organism>
<dbReference type="InterPro" id="IPR052726">
    <property type="entry name" value="Phage_Baseplate_Hub"/>
</dbReference>
<dbReference type="InterPro" id="IPR058531">
    <property type="entry name" value="Baseplate_J_M"/>
</dbReference>
<gene>
    <name evidence="2" type="ORF">SAMN05192548_101724</name>
</gene>
<proteinExistence type="predicted"/>
<dbReference type="RefSeq" id="WP_073429779.1">
    <property type="nucleotide sequence ID" value="NZ_CADFGY010000020.1"/>
</dbReference>
<evidence type="ECO:0000313" key="2">
    <source>
        <dbReference type="EMBL" id="SHK25464.1"/>
    </source>
</evidence>
<accession>A0A1M6QZ34</accession>
<dbReference type="InterPro" id="IPR014507">
    <property type="entry name" value="Baseplate_assembly_J_pred"/>
</dbReference>
<name>A0A1M6QZ34_9BURK</name>
<evidence type="ECO:0000259" key="1">
    <source>
        <dbReference type="Pfam" id="PF26078"/>
    </source>
</evidence>
<dbReference type="PIRSF" id="PIRSF020481">
    <property type="entry name" value="BAP"/>
    <property type="match status" value="1"/>
</dbReference>
<dbReference type="PANTHER" id="PTHR35862:SF1">
    <property type="entry name" value="FELS-2 PROPHAGE PROTEIN"/>
    <property type="match status" value="1"/>
</dbReference>
<feature type="domain" description="Baseplate J-like central" evidence="1">
    <location>
        <begin position="131"/>
        <end position="202"/>
    </location>
</feature>
<dbReference type="PANTHER" id="PTHR35862">
    <property type="entry name" value="FELS-2 PROPHAGE PROTEIN"/>
    <property type="match status" value="1"/>
</dbReference>
<dbReference type="OrthoDB" id="9793802at2"/>
<dbReference type="Pfam" id="PF26078">
    <property type="entry name" value="Baseplate_J_M"/>
    <property type="match status" value="1"/>
</dbReference>